<evidence type="ECO:0000313" key="3">
    <source>
        <dbReference type="EMBL" id="CAK9326408.1"/>
    </source>
</evidence>
<dbReference type="Pfam" id="PF00646">
    <property type="entry name" value="F-box"/>
    <property type="match status" value="1"/>
</dbReference>
<proteinExistence type="predicted"/>
<dbReference type="PANTHER" id="PTHR31672:SF13">
    <property type="entry name" value="F-BOX PROTEIN CPR30-LIKE"/>
    <property type="match status" value="1"/>
</dbReference>
<evidence type="ECO:0008006" key="5">
    <source>
        <dbReference type="Google" id="ProtNLM"/>
    </source>
</evidence>
<dbReference type="SUPFAM" id="SSF81383">
    <property type="entry name" value="F-box domain"/>
    <property type="match status" value="1"/>
</dbReference>
<protein>
    <recommendedName>
        <fullName evidence="5">F-box domain-containing protein</fullName>
    </recommendedName>
</protein>
<dbReference type="Proteomes" id="UP001642487">
    <property type="component" value="Chromosome 7"/>
</dbReference>
<accession>A0ABP0Z3Q0</accession>
<evidence type="ECO:0000313" key="4">
    <source>
        <dbReference type="Proteomes" id="UP001642487"/>
    </source>
</evidence>
<gene>
    <name evidence="3" type="ORF">CITCOLO1_LOCUS18757</name>
</gene>
<dbReference type="EMBL" id="OZ021741">
    <property type="protein sequence ID" value="CAK9326408.1"/>
    <property type="molecule type" value="Genomic_DNA"/>
</dbReference>
<dbReference type="InterPro" id="IPR050796">
    <property type="entry name" value="SCF_F-box_component"/>
</dbReference>
<dbReference type="Pfam" id="PF08268">
    <property type="entry name" value="FBA_3"/>
    <property type="match status" value="1"/>
</dbReference>
<reference evidence="3 4" key="1">
    <citation type="submission" date="2024-03" db="EMBL/GenBank/DDBJ databases">
        <authorList>
            <person name="Gkanogiannis A."/>
            <person name="Becerra Lopez-Lavalle L."/>
        </authorList>
    </citation>
    <scope>NUCLEOTIDE SEQUENCE [LARGE SCALE GENOMIC DNA]</scope>
</reference>
<evidence type="ECO:0000259" key="1">
    <source>
        <dbReference type="Pfam" id="PF00646"/>
    </source>
</evidence>
<feature type="domain" description="F-box" evidence="1">
    <location>
        <begin position="17"/>
        <end position="50"/>
    </location>
</feature>
<sequence length="371" mass="42465">MEKMESKMVMNKNGGLIPPHILQVIFSNLPISNLPTCRLVGKTWNDLVLDYASSCKSLPQAFFLFTSQRTIPDANHSYRLRYCNPKIHCISTNTMGSVASFGIDSDSSKIFIFNHCNGLMFITKHTNGGRCDGILNPMTNEFFKLPGPEIDDFYTIGFGFSPNTNQYKLFKVRFRPLESSCVMEVFRLGRNGTNQWNHFKCLPFNIHYHGAYLNGVIYWIGKEKGNNFAIYALDVETERIDRIVTSLEVGPYEHSREVIETFNGSVYVTIFMFEPSCKLQVWRMQGKDSWIRKFVIDDVPNGWENKLSQIIKTFEYGTILFLVYGDLFCLDTIGKKVKMETLNLDNRVITGFSNIDSLNFGSLPKILEGNK</sequence>
<dbReference type="InterPro" id="IPR013187">
    <property type="entry name" value="F-box-assoc_dom_typ3"/>
</dbReference>
<dbReference type="InterPro" id="IPR017451">
    <property type="entry name" value="F-box-assoc_interact_dom"/>
</dbReference>
<feature type="domain" description="F-box associated beta-propeller type 3" evidence="2">
    <location>
        <begin position="97"/>
        <end position="305"/>
    </location>
</feature>
<dbReference type="InterPro" id="IPR036047">
    <property type="entry name" value="F-box-like_dom_sf"/>
</dbReference>
<evidence type="ECO:0000259" key="2">
    <source>
        <dbReference type="Pfam" id="PF08268"/>
    </source>
</evidence>
<keyword evidence="4" id="KW-1185">Reference proteome</keyword>
<dbReference type="NCBIfam" id="TIGR01640">
    <property type="entry name" value="F_box_assoc_1"/>
    <property type="match status" value="1"/>
</dbReference>
<dbReference type="InterPro" id="IPR001810">
    <property type="entry name" value="F-box_dom"/>
</dbReference>
<dbReference type="PANTHER" id="PTHR31672">
    <property type="entry name" value="BNACNNG10540D PROTEIN"/>
    <property type="match status" value="1"/>
</dbReference>
<organism evidence="3 4">
    <name type="scientific">Citrullus colocynthis</name>
    <name type="common">colocynth</name>
    <dbReference type="NCBI Taxonomy" id="252529"/>
    <lineage>
        <taxon>Eukaryota</taxon>
        <taxon>Viridiplantae</taxon>
        <taxon>Streptophyta</taxon>
        <taxon>Embryophyta</taxon>
        <taxon>Tracheophyta</taxon>
        <taxon>Spermatophyta</taxon>
        <taxon>Magnoliopsida</taxon>
        <taxon>eudicotyledons</taxon>
        <taxon>Gunneridae</taxon>
        <taxon>Pentapetalae</taxon>
        <taxon>rosids</taxon>
        <taxon>fabids</taxon>
        <taxon>Cucurbitales</taxon>
        <taxon>Cucurbitaceae</taxon>
        <taxon>Benincaseae</taxon>
        <taxon>Citrullus</taxon>
    </lineage>
</organism>
<name>A0ABP0Z3Q0_9ROSI</name>
<dbReference type="Gene3D" id="1.20.1280.50">
    <property type="match status" value="1"/>
</dbReference>